<evidence type="ECO:0000313" key="4">
    <source>
        <dbReference type="EMBL" id="CAA9493997.1"/>
    </source>
</evidence>
<feature type="domain" description="CBS" evidence="3">
    <location>
        <begin position="7"/>
        <end position="63"/>
    </location>
</feature>
<gene>
    <name evidence="4" type="ORF">AVDCRST_MAG69-1487</name>
</gene>
<keyword evidence="4" id="KW-0560">Oxidoreductase</keyword>
<evidence type="ECO:0000256" key="1">
    <source>
        <dbReference type="ARBA" id="ARBA00023122"/>
    </source>
</evidence>
<dbReference type="PROSITE" id="PS51371">
    <property type="entry name" value="CBS"/>
    <property type="match status" value="2"/>
</dbReference>
<accession>A0A6J4SAH3</accession>
<evidence type="ECO:0000256" key="2">
    <source>
        <dbReference type="PROSITE-ProRule" id="PRU00703"/>
    </source>
</evidence>
<dbReference type="InterPro" id="IPR051257">
    <property type="entry name" value="Diverse_CBS-Domain"/>
</dbReference>
<dbReference type="AlphaFoldDB" id="A0A6J4SAH3"/>
<dbReference type="Pfam" id="PF00571">
    <property type="entry name" value="CBS"/>
    <property type="match status" value="2"/>
</dbReference>
<sequence>MQVRDGMSKVVLTVGPGHTLREASRLMADRRIGAAVVIDPEGEGPGILTERDVLNSVGRGEDPDTERVGDHLTSDVVYAAPDWSLEQAAGAMVRGSFRHLIVTQGADVVGVLSVRDVVRCWTDDGASCEVPDGAAAA</sequence>
<dbReference type="EMBL" id="CADCVP010000161">
    <property type="protein sequence ID" value="CAA9493997.1"/>
    <property type="molecule type" value="Genomic_DNA"/>
</dbReference>
<dbReference type="Gene3D" id="3.10.580.10">
    <property type="entry name" value="CBS-domain"/>
    <property type="match status" value="1"/>
</dbReference>
<dbReference type="EC" id="1.1.1.205" evidence="4"/>
<name>A0A6J4SAH3_9ACTN</name>
<dbReference type="SUPFAM" id="SSF54631">
    <property type="entry name" value="CBS-domain pair"/>
    <property type="match status" value="1"/>
</dbReference>
<feature type="domain" description="CBS" evidence="3">
    <location>
        <begin position="72"/>
        <end position="127"/>
    </location>
</feature>
<evidence type="ECO:0000259" key="3">
    <source>
        <dbReference type="PROSITE" id="PS51371"/>
    </source>
</evidence>
<reference evidence="4" key="1">
    <citation type="submission" date="2020-02" db="EMBL/GenBank/DDBJ databases">
        <authorList>
            <person name="Meier V. D."/>
        </authorList>
    </citation>
    <scope>NUCLEOTIDE SEQUENCE</scope>
    <source>
        <strain evidence="4">AVDCRST_MAG69</strain>
    </source>
</reference>
<protein>
    <submittedName>
        <fullName evidence="4">Inosine-5'-monophosphate dehydrogenase</fullName>
        <ecNumber evidence="4">1.1.1.205</ecNumber>
    </submittedName>
</protein>
<keyword evidence="1 2" id="KW-0129">CBS domain</keyword>
<dbReference type="PANTHER" id="PTHR43080:SF2">
    <property type="entry name" value="CBS DOMAIN-CONTAINING PROTEIN"/>
    <property type="match status" value="1"/>
</dbReference>
<dbReference type="InterPro" id="IPR000644">
    <property type="entry name" value="CBS_dom"/>
</dbReference>
<dbReference type="GO" id="GO:0003938">
    <property type="term" value="F:IMP dehydrogenase activity"/>
    <property type="evidence" value="ECO:0007669"/>
    <property type="project" value="UniProtKB-EC"/>
</dbReference>
<dbReference type="PANTHER" id="PTHR43080">
    <property type="entry name" value="CBS DOMAIN-CONTAINING PROTEIN CBSX3, MITOCHONDRIAL"/>
    <property type="match status" value="1"/>
</dbReference>
<organism evidence="4">
    <name type="scientific">uncultured Solirubrobacteraceae bacterium</name>
    <dbReference type="NCBI Taxonomy" id="1162706"/>
    <lineage>
        <taxon>Bacteria</taxon>
        <taxon>Bacillati</taxon>
        <taxon>Actinomycetota</taxon>
        <taxon>Thermoleophilia</taxon>
        <taxon>Solirubrobacterales</taxon>
        <taxon>Solirubrobacteraceae</taxon>
        <taxon>environmental samples</taxon>
    </lineage>
</organism>
<proteinExistence type="predicted"/>
<dbReference type="SMART" id="SM00116">
    <property type="entry name" value="CBS"/>
    <property type="match status" value="2"/>
</dbReference>
<dbReference type="InterPro" id="IPR046342">
    <property type="entry name" value="CBS_dom_sf"/>
</dbReference>